<dbReference type="EMBL" id="VCAZ01000035">
    <property type="protein sequence ID" value="TSL68269.1"/>
    <property type="molecule type" value="Genomic_DNA"/>
</dbReference>
<comment type="caution">
    <text evidence="2">The sequence shown here is derived from an EMBL/GenBank/DDBJ whole genome shotgun (WGS) entry which is preliminary data.</text>
</comment>
<dbReference type="AlphaFoldDB" id="A0A556U0X8"/>
<dbReference type="Proteomes" id="UP000319801">
    <property type="component" value="Unassembled WGS sequence"/>
</dbReference>
<feature type="region of interest" description="Disordered" evidence="1">
    <location>
        <begin position="57"/>
        <end position="123"/>
    </location>
</feature>
<feature type="compositionally biased region" description="Basic and acidic residues" evidence="1">
    <location>
        <begin position="83"/>
        <end position="123"/>
    </location>
</feature>
<accession>A0A556U0X8</accession>
<sequence length="123" mass="15018">MGSAKDQDFLSGANGSCRLAQICLEGSDVANRQGVKPQSPCSSNWNTLFQTLNLTHDKYNEQGTRGFFFKRREEKKEKRREKRREEKRREKREEKREEEKRRREERRKEKREEKKRVDEKRRE</sequence>
<evidence type="ECO:0000313" key="2">
    <source>
        <dbReference type="EMBL" id="TSL68269.1"/>
    </source>
</evidence>
<organism evidence="2 3">
    <name type="scientific">Bagarius yarrelli</name>
    <name type="common">Goonch</name>
    <name type="synonym">Bagrus yarrelli</name>
    <dbReference type="NCBI Taxonomy" id="175774"/>
    <lineage>
        <taxon>Eukaryota</taxon>
        <taxon>Metazoa</taxon>
        <taxon>Chordata</taxon>
        <taxon>Craniata</taxon>
        <taxon>Vertebrata</taxon>
        <taxon>Euteleostomi</taxon>
        <taxon>Actinopterygii</taxon>
        <taxon>Neopterygii</taxon>
        <taxon>Teleostei</taxon>
        <taxon>Ostariophysi</taxon>
        <taxon>Siluriformes</taxon>
        <taxon>Sisoridae</taxon>
        <taxon>Sisorinae</taxon>
        <taxon>Bagarius</taxon>
    </lineage>
</organism>
<keyword evidence="3" id="KW-1185">Reference proteome</keyword>
<gene>
    <name evidence="2" type="ORF">Baya_6050</name>
</gene>
<protein>
    <submittedName>
        <fullName evidence="2">Uncharacterized protein</fullName>
    </submittedName>
</protein>
<evidence type="ECO:0000256" key="1">
    <source>
        <dbReference type="SAM" id="MobiDB-lite"/>
    </source>
</evidence>
<proteinExistence type="predicted"/>
<reference evidence="2 3" key="1">
    <citation type="journal article" date="2019" name="Genome Biol. Evol.">
        <title>Whole-Genome Sequencing of the Giant Devil Catfish, Bagarius yarrelli.</title>
        <authorList>
            <person name="Jiang W."/>
            <person name="Lv Y."/>
            <person name="Cheng L."/>
            <person name="Yang K."/>
            <person name="Chao B."/>
            <person name="Wang X."/>
            <person name="Li Y."/>
            <person name="Pan X."/>
            <person name="You X."/>
            <person name="Zhang Y."/>
            <person name="Yang J."/>
            <person name="Li J."/>
            <person name="Zhang X."/>
            <person name="Liu S."/>
            <person name="Sun C."/>
            <person name="Yang J."/>
            <person name="Shi Q."/>
        </authorList>
    </citation>
    <scope>NUCLEOTIDE SEQUENCE [LARGE SCALE GENOMIC DNA]</scope>
    <source>
        <strain evidence="2">JWS20170419001</strain>
        <tissue evidence="2">Muscle</tissue>
    </source>
</reference>
<evidence type="ECO:0000313" key="3">
    <source>
        <dbReference type="Proteomes" id="UP000319801"/>
    </source>
</evidence>
<name>A0A556U0X8_BAGYA</name>